<gene>
    <name evidence="5" type="ORF">Q75_00505</name>
</gene>
<comment type="caution">
    <text evidence="5">The sequence shown here is derived from an EMBL/GenBank/DDBJ whole genome shotgun (WGS) entry which is preliminary data.</text>
</comment>
<feature type="domain" description="ABC transporter" evidence="4">
    <location>
        <begin position="3"/>
        <end position="235"/>
    </location>
</feature>
<organism evidence="5 6">
    <name type="scientific">Bacillus coahuilensis p1.1.43</name>
    <dbReference type="NCBI Taxonomy" id="1150625"/>
    <lineage>
        <taxon>Bacteria</taxon>
        <taxon>Bacillati</taxon>
        <taxon>Bacillota</taxon>
        <taxon>Bacilli</taxon>
        <taxon>Bacillales</taxon>
        <taxon>Bacillaceae</taxon>
        <taxon>Bacillus</taxon>
    </lineage>
</organism>
<dbReference type="RefSeq" id="WP_059349966.1">
    <property type="nucleotide sequence ID" value="NZ_LDYG01000001.1"/>
</dbReference>
<dbReference type="Proteomes" id="UP000074108">
    <property type="component" value="Unassembled WGS sequence"/>
</dbReference>
<dbReference type="GO" id="GO:0016887">
    <property type="term" value="F:ATP hydrolysis activity"/>
    <property type="evidence" value="ECO:0007669"/>
    <property type="project" value="InterPro"/>
</dbReference>
<sequence>MTVRCKHVDVNIQSRSIIRDISLDVATGEFVGVVGPNGSGKTTLLKSLYQEKLLSSGSVYIHDKPTSIIRVKDLAKEMAVLMQEHDENYDFSLEEMVMMGRSPHKRLFEGDSREDVECMNNSLQSVGLWERRRQPYSQLSGGEKQRVLIARALTQQPSILLLDEPTNHLDIHHQLQLLDMIKGFQLTTVAALHDLNLAARVCDRIIVMHNGSVVTQGSPRKVLTEDILKSVFRVNAQIVEHPVNKLQITFLGAVD</sequence>
<dbReference type="InterPro" id="IPR003439">
    <property type="entry name" value="ABC_transporter-like_ATP-bd"/>
</dbReference>
<keyword evidence="6" id="KW-1185">Reference proteome</keyword>
<proteinExistence type="predicted"/>
<dbReference type="AlphaFoldDB" id="A0A147KCL8"/>
<protein>
    <submittedName>
        <fullName evidence="5">ABC transporter</fullName>
    </submittedName>
</protein>
<dbReference type="Pfam" id="PF00005">
    <property type="entry name" value="ABC_tran"/>
    <property type="match status" value="1"/>
</dbReference>
<evidence type="ECO:0000256" key="2">
    <source>
        <dbReference type="ARBA" id="ARBA00022741"/>
    </source>
</evidence>
<dbReference type="PANTHER" id="PTHR42794">
    <property type="entry name" value="HEMIN IMPORT ATP-BINDING PROTEIN HMUV"/>
    <property type="match status" value="1"/>
</dbReference>
<name>A0A147KCL8_9BACI</name>
<dbReference type="Gene3D" id="3.40.50.300">
    <property type="entry name" value="P-loop containing nucleotide triphosphate hydrolases"/>
    <property type="match status" value="1"/>
</dbReference>
<evidence type="ECO:0000313" key="6">
    <source>
        <dbReference type="Proteomes" id="UP000074108"/>
    </source>
</evidence>
<dbReference type="PATRIC" id="fig|1150625.3.peg.105"/>
<dbReference type="GO" id="GO:0005524">
    <property type="term" value="F:ATP binding"/>
    <property type="evidence" value="ECO:0007669"/>
    <property type="project" value="UniProtKB-KW"/>
</dbReference>
<keyword evidence="1" id="KW-0813">Transport</keyword>
<dbReference type="InterPro" id="IPR017871">
    <property type="entry name" value="ABC_transporter-like_CS"/>
</dbReference>
<accession>A0A147KCL8</accession>
<dbReference type="SUPFAM" id="SSF52540">
    <property type="entry name" value="P-loop containing nucleoside triphosphate hydrolases"/>
    <property type="match status" value="1"/>
</dbReference>
<keyword evidence="2" id="KW-0547">Nucleotide-binding</keyword>
<reference evidence="5 6" key="1">
    <citation type="journal article" date="2016" name="Front. Microbiol.">
        <title>Microevolution Analysis of Bacillus coahuilensis Unveils Differences in Phosphorus Acquisition Strategies and Their Regulation.</title>
        <authorList>
            <person name="Gomez-Lunar Z."/>
            <person name="Hernandez-Gonzalez I."/>
            <person name="Rodriguez-Torres M.D."/>
            <person name="Souza V."/>
            <person name="Olmedo-Alvarez G."/>
        </authorList>
    </citation>
    <scope>NUCLEOTIDE SEQUENCE [LARGE SCALE GENOMIC DNA]</scope>
    <source>
        <strain evidence="6">p1.1.43</strain>
    </source>
</reference>
<evidence type="ECO:0000256" key="3">
    <source>
        <dbReference type="ARBA" id="ARBA00022840"/>
    </source>
</evidence>
<dbReference type="CDD" id="cd03214">
    <property type="entry name" value="ABC_Iron-Siderophores_B12_Hemin"/>
    <property type="match status" value="1"/>
</dbReference>
<dbReference type="FunFam" id="3.40.50.300:FF:000134">
    <property type="entry name" value="Iron-enterobactin ABC transporter ATP-binding protein"/>
    <property type="match status" value="1"/>
</dbReference>
<evidence type="ECO:0000313" key="5">
    <source>
        <dbReference type="EMBL" id="KUP09437.1"/>
    </source>
</evidence>
<dbReference type="PROSITE" id="PS00211">
    <property type="entry name" value="ABC_TRANSPORTER_1"/>
    <property type="match status" value="1"/>
</dbReference>
<evidence type="ECO:0000256" key="1">
    <source>
        <dbReference type="ARBA" id="ARBA00022448"/>
    </source>
</evidence>
<dbReference type="InterPro" id="IPR027417">
    <property type="entry name" value="P-loop_NTPase"/>
</dbReference>
<dbReference type="STRING" id="1150625.Q75_00505"/>
<evidence type="ECO:0000259" key="4">
    <source>
        <dbReference type="PROSITE" id="PS50893"/>
    </source>
</evidence>
<dbReference type="PANTHER" id="PTHR42794:SF2">
    <property type="entry name" value="ABC TRANSPORTER ATP-BINDING PROTEIN"/>
    <property type="match status" value="1"/>
</dbReference>
<dbReference type="OrthoDB" id="9787851at2"/>
<dbReference type="EMBL" id="LDYG01000001">
    <property type="protein sequence ID" value="KUP09437.1"/>
    <property type="molecule type" value="Genomic_DNA"/>
</dbReference>
<keyword evidence="3" id="KW-0067">ATP-binding</keyword>
<dbReference type="PROSITE" id="PS50893">
    <property type="entry name" value="ABC_TRANSPORTER_2"/>
    <property type="match status" value="1"/>
</dbReference>
<dbReference type="InterPro" id="IPR003593">
    <property type="entry name" value="AAA+_ATPase"/>
</dbReference>
<dbReference type="SMART" id="SM00382">
    <property type="entry name" value="AAA"/>
    <property type="match status" value="1"/>
</dbReference>